<proteinExistence type="predicted"/>
<dbReference type="RefSeq" id="WP_206004683.1">
    <property type="nucleotide sequence ID" value="NZ_CP070617.1"/>
</dbReference>
<protein>
    <recommendedName>
        <fullName evidence="3">YjbR protein</fullName>
    </recommendedName>
</protein>
<sequence length="159" mass="17466">MTNTENYSPDHVAVVATAGLTLSVYRTAEFPDCSLDGITSRVARLTLVGTLDCTVYRSGFVYPAPASMRVVTPRDNAPAVALEINHAPFRKSATDEPDKRVHLTPVHWDTLASRYVRTHPWTMAGGNYATTSDSRLSELLEDALGHTYGPLSVHDRVEH</sequence>
<keyword evidence="1" id="KW-0614">Plasmid</keyword>
<dbReference type="EMBL" id="CP070617">
    <property type="protein sequence ID" value="QSE87923.1"/>
    <property type="molecule type" value="Genomic_DNA"/>
</dbReference>
<accession>A0A974VYH4</accession>
<evidence type="ECO:0008006" key="3">
    <source>
        <dbReference type="Google" id="ProtNLM"/>
    </source>
</evidence>
<geneLocation type="plasmid" evidence="1 2">
    <name>unnamed2</name>
</geneLocation>
<dbReference type="Proteomes" id="UP000662986">
    <property type="component" value="Plasmid unnamed2"/>
</dbReference>
<reference evidence="1 2" key="1">
    <citation type="journal article" date="2021" name="Microbiol. Resour. Announc.">
        <title>Complete Genome Sequences of Two Rhodococcus sp. Strains with Large and Linear Chromosomes, Isolated from Apple Rhizosphere.</title>
        <authorList>
            <person name="Benning S."/>
            <person name="Brugnone N."/>
            <person name="Siani R."/>
            <person name="Kublik S."/>
            <person name="Schloter M."/>
            <person name="Rad V."/>
        </authorList>
    </citation>
    <scope>NUCLEOTIDE SEQUENCE [LARGE SCALE GENOMIC DNA]</scope>
    <source>
        <strain evidence="1 2">R79</strain>
    </source>
</reference>
<keyword evidence="2" id="KW-1185">Reference proteome</keyword>
<evidence type="ECO:0000313" key="2">
    <source>
        <dbReference type="Proteomes" id="UP000662986"/>
    </source>
</evidence>
<evidence type="ECO:0000313" key="1">
    <source>
        <dbReference type="EMBL" id="QSE87923.1"/>
    </source>
</evidence>
<gene>
    <name evidence="1" type="ORF">JWS13_04225</name>
</gene>
<name>A0A974VYH4_9NOCA</name>
<organism evidence="1 2">
    <name type="scientific">Rhodococcus pseudokoreensis</name>
    <dbReference type="NCBI Taxonomy" id="2811421"/>
    <lineage>
        <taxon>Bacteria</taxon>
        <taxon>Bacillati</taxon>
        <taxon>Actinomycetota</taxon>
        <taxon>Actinomycetes</taxon>
        <taxon>Mycobacteriales</taxon>
        <taxon>Nocardiaceae</taxon>
        <taxon>Rhodococcus</taxon>
    </lineage>
</organism>
<reference evidence="1 2" key="2">
    <citation type="journal article" date="2022" name="Arch. Microbiol.">
        <title>Rhodococcus pseudokoreensis sp. nov. isolated from the rhizosphere of young M26 apple rootstocks.</title>
        <authorList>
            <person name="Kampfer P."/>
            <person name="Glaeser S.P."/>
            <person name="Blom J."/>
            <person name="Wolf J."/>
            <person name="Benning S."/>
            <person name="Schloter M."/>
            <person name="Neumann-Schaal M."/>
        </authorList>
    </citation>
    <scope>NUCLEOTIDE SEQUENCE [LARGE SCALE GENOMIC DNA]</scope>
    <source>
        <strain evidence="1 2">R79</strain>
    </source>
</reference>